<dbReference type="Proteomes" id="UP000664048">
    <property type="component" value="Unassembled WGS sequence"/>
</dbReference>
<reference evidence="3" key="1">
    <citation type="submission" date="2021-01" db="EMBL/GenBank/DDBJ databases">
        <title>Outbreak of Burkholderia contaminns endophthalmitis traced to a clinical ventilation system.</title>
        <authorList>
            <person name="Lipuma J."/>
            <person name="Spilker T."/>
            <person name="Kratholm J."/>
        </authorList>
    </citation>
    <scope>NUCLEOTIDE SEQUENCE</scope>
    <source>
        <strain evidence="3">HI4954</strain>
    </source>
</reference>
<dbReference type="Gene3D" id="3.10.180.10">
    <property type="entry name" value="2,3-Dihydroxybiphenyl 1,2-Dioxygenase, domain 1"/>
    <property type="match status" value="1"/>
</dbReference>
<dbReference type="GeneID" id="93188285"/>
<dbReference type="InterPro" id="IPR018146">
    <property type="entry name" value="Glyoxalase_1_CS"/>
</dbReference>
<evidence type="ECO:0000313" key="4">
    <source>
        <dbReference type="EMBL" id="MBO1834993.1"/>
    </source>
</evidence>
<dbReference type="PROSITE" id="PS00934">
    <property type="entry name" value="GLYOXALASE_I_1"/>
    <property type="match status" value="1"/>
</dbReference>
<reference evidence="5 8" key="3">
    <citation type="submission" date="2021-12" db="EMBL/GenBank/DDBJ databases">
        <title>Genomic and phenotypic characterization of three Burkholderia contaminans isolates recovered from different sources.</title>
        <authorList>
            <person name="Lopez De Volder A."/>
            <person name="Fan Y."/>
            <person name="Nunvar J."/>
            <person name="Herrera T."/>
            <person name="Timp W."/>
            <person name="Degrossi J."/>
        </authorList>
    </citation>
    <scope>NUCLEOTIDE SEQUENCE [LARGE SCALE GENOMIC DNA]</scope>
    <source>
        <strain evidence="5 8">LMG 23361</strain>
    </source>
</reference>
<dbReference type="EMBL" id="CP090641">
    <property type="protein sequence ID" value="WFN21558.1"/>
    <property type="molecule type" value="Genomic_DNA"/>
</dbReference>
<organism evidence="3 6">
    <name type="scientific">Burkholderia contaminans</name>
    <dbReference type="NCBI Taxonomy" id="488447"/>
    <lineage>
        <taxon>Bacteria</taxon>
        <taxon>Pseudomonadati</taxon>
        <taxon>Pseudomonadota</taxon>
        <taxon>Betaproteobacteria</taxon>
        <taxon>Burkholderiales</taxon>
        <taxon>Burkholderiaceae</taxon>
        <taxon>Burkholderia</taxon>
        <taxon>Burkholderia cepacia complex</taxon>
    </lineage>
</organism>
<reference evidence="4 7" key="2">
    <citation type="submission" date="2021-03" db="EMBL/GenBank/DDBJ databases">
        <title>Clinical course, treatment and visual outcome of an outbreak of Burkholderia contaminans endophthalmitis following cataract surgery.</title>
        <authorList>
            <person name="Lind C."/>
            <person name="Olsen K."/>
            <person name="Angelsen N.K."/>
            <person name="Krefting E.A."/>
            <person name="Fossen K."/>
            <person name="Gravningen K."/>
            <person name="Depoorter E."/>
            <person name="Vandamme P."/>
            <person name="Bertelsen G."/>
        </authorList>
    </citation>
    <scope>NUCLEOTIDE SEQUENCE [LARGE SCALE GENOMIC DNA]</scope>
    <source>
        <strain evidence="4 7">51242556</strain>
    </source>
</reference>
<keyword evidence="7" id="KW-1185">Reference proteome</keyword>
<dbReference type="PROSITE" id="PS51819">
    <property type="entry name" value="VOC"/>
    <property type="match status" value="1"/>
</dbReference>
<feature type="domain" description="VOC" evidence="2">
    <location>
        <begin position="155"/>
        <end position="272"/>
    </location>
</feature>
<dbReference type="GO" id="GO:0046872">
    <property type="term" value="F:metal ion binding"/>
    <property type="evidence" value="ECO:0007669"/>
    <property type="project" value="UniProtKB-KW"/>
</dbReference>
<sequence length="318" mass="34481">MNIIGPDTLVFGVDDVAACSQYLLDYGLLPVRSDNTGGRFEALDGTGIDIARRDDPALPPALGTASMLRKTIYGVADAATIDAIAAELCRDREVRTLADGSIESLDDMGFAIGFQVTRRRPLALAAEPVNAPGAPAQRAPNIVAVSDDAVLTPRTLSHVVYFVPDAAKAEAFYVERLGFRCTDRFTGVGPFLQPAGTLDHHTLFMIQTPPFMKGCEHFTFHMGGPTEVLQAGTRFVAKGYQSFWGPGRHRFGSNWFWYFNSPLGCHVEYDADMDLHDDAWNAREAPMGADASQLFLFQHRDKWAPGGSPPGAAAAKSD</sequence>
<evidence type="ECO:0000313" key="6">
    <source>
        <dbReference type="Proteomes" id="UP000611459"/>
    </source>
</evidence>
<proteinExistence type="predicted"/>
<evidence type="ECO:0000256" key="1">
    <source>
        <dbReference type="ARBA" id="ARBA00022723"/>
    </source>
</evidence>
<dbReference type="RefSeq" id="WP_039346674.1">
    <property type="nucleotide sequence ID" value="NZ_AP018357.1"/>
</dbReference>
<dbReference type="InterPro" id="IPR037523">
    <property type="entry name" value="VOC_core"/>
</dbReference>
<accession>A0A1E3FYX2</accession>
<evidence type="ECO:0000313" key="3">
    <source>
        <dbReference type="EMBL" id="MBK1933703.1"/>
    </source>
</evidence>
<dbReference type="Pfam" id="PF00903">
    <property type="entry name" value="Glyoxalase"/>
    <property type="match status" value="1"/>
</dbReference>
<dbReference type="EMBL" id="JAGEMX010000024">
    <property type="protein sequence ID" value="MBO1834993.1"/>
    <property type="molecule type" value="Genomic_DNA"/>
</dbReference>
<dbReference type="OrthoDB" id="8676366at2"/>
<protein>
    <submittedName>
        <fullName evidence="3">VOC family protein</fullName>
    </submittedName>
</protein>
<dbReference type="InterPro" id="IPR029068">
    <property type="entry name" value="Glyas_Bleomycin-R_OHBP_Dase"/>
</dbReference>
<dbReference type="SUPFAM" id="SSF54593">
    <property type="entry name" value="Glyoxalase/Bleomycin resistance protein/Dihydroxybiphenyl dioxygenase"/>
    <property type="match status" value="1"/>
</dbReference>
<evidence type="ECO:0000259" key="2">
    <source>
        <dbReference type="PROSITE" id="PS51819"/>
    </source>
</evidence>
<evidence type="ECO:0000313" key="7">
    <source>
        <dbReference type="Proteomes" id="UP000664048"/>
    </source>
</evidence>
<keyword evidence="1" id="KW-0479">Metal-binding</keyword>
<evidence type="ECO:0000313" key="8">
    <source>
        <dbReference type="Proteomes" id="UP001220209"/>
    </source>
</evidence>
<dbReference type="Proteomes" id="UP001220209">
    <property type="component" value="Chromosome 2"/>
</dbReference>
<dbReference type="AlphaFoldDB" id="A0A1E3FYX2"/>
<dbReference type="InterPro" id="IPR004360">
    <property type="entry name" value="Glyas_Fos-R_dOase_dom"/>
</dbReference>
<dbReference type="GO" id="GO:0004462">
    <property type="term" value="F:lactoylglutathione lyase activity"/>
    <property type="evidence" value="ECO:0007669"/>
    <property type="project" value="InterPro"/>
</dbReference>
<gene>
    <name evidence="4" type="ORF">J4M89_37000</name>
    <name evidence="3" type="ORF">JIN94_27830</name>
    <name evidence="5" type="ORF">LXE91_23090</name>
</gene>
<dbReference type="EMBL" id="JAENIB010000015">
    <property type="protein sequence ID" value="MBK1933703.1"/>
    <property type="molecule type" value="Genomic_DNA"/>
</dbReference>
<dbReference type="Proteomes" id="UP000611459">
    <property type="component" value="Unassembled WGS sequence"/>
</dbReference>
<evidence type="ECO:0000313" key="5">
    <source>
        <dbReference type="EMBL" id="WFN21558.1"/>
    </source>
</evidence>
<name>A0A1E3FYX2_9BURK</name>